<gene>
    <name evidence="2" type="ORF">SCHPADRAFT_896790</name>
</gene>
<evidence type="ECO:0000313" key="2">
    <source>
        <dbReference type="EMBL" id="KLO04750.1"/>
    </source>
</evidence>
<evidence type="ECO:0000256" key="1">
    <source>
        <dbReference type="SAM" id="MobiDB-lite"/>
    </source>
</evidence>
<dbReference type="InParanoid" id="A0A0H2QYV6"/>
<evidence type="ECO:0000313" key="3">
    <source>
        <dbReference type="Proteomes" id="UP000053477"/>
    </source>
</evidence>
<keyword evidence="3" id="KW-1185">Reference proteome</keyword>
<dbReference type="EMBL" id="KQ086442">
    <property type="protein sequence ID" value="KLO04750.1"/>
    <property type="molecule type" value="Genomic_DNA"/>
</dbReference>
<name>A0A0H2QYV6_9AGAM</name>
<sequence>MSVTMQERRDASRERVRGFATVMNVEHEPPRTKKFLPFEKEARKNLRLKRWWWRKTSSTKNPSTAVAGEEHESRSNDGASSGDLNLKEKLIWDVWLRLEAEEGSRVDGDERLAKRDAANLMPEEPKAGSRQPAELFGPRQVSAGFRGPNRVRTLTRTEPPGPVRVRHFLKIPNRFRFGSANFQLNRPRTELRQPYTGPDSAQVEIYCLYVHTKFEAI</sequence>
<organism evidence="2 3">
    <name type="scientific">Schizopora paradoxa</name>
    <dbReference type="NCBI Taxonomy" id="27342"/>
    <lineage>
        <taxon>Eukaryota</taxon>
        <taxon>Fungi</taxon>
        <taxon>Dikarya</taxon>
        <taxon>Basidiomycota</taxon>
        <taxon>Agaricomycotina</taxon>
        <taxon>Agaricomycetes</taxon>
        <taxon>Hymenochaetales</taxon>
        <taxon>Schizoporaceae</taxon>
        <taxon>Schizopora</taxon>
    </lineage>
</organism>
<accession>A0A0H2QYV6</accession>
<dbReference type="Proteomes" id="UP000053477">
    <property type="component" value="Unassembled WGS sequence"/>
</dbReference>
<reference evidence="2 3" key="1">
    <citation type="submission" date="2015-04" db="EMBL/GenBank/DDBJ databases">
        <title>Complete genome sequence of Schizopora paradoxa KUC8140, a cosmopolitan wood degrader in East Asia.</title>
        <authorList>
            <consortium name="DOE Joint Genome Institute"/>
            <person name="Min B."/>
            <person name="Park H."/>
            <person name="Jang Y."/>
            <person name="Kim J.-J."/>
            <person name="Kim K.H."/>
            <person name="Pangilinan J."/>
            <person name="Lipzen A."/>
            <person name="Riley R."/>
            <person name="Grigoriev I.V."/>
            <person name="Spatafora J.W."/>
            <person name="Choi I.-G."/>
        </authorList>
    </citation>
    <scope>NUCLEOTIDE SEQUENCE [LARGE SCALE GENOMIC DNA]</scope>
    <source>
        <strain evidence="2 3">KUC8140</strain>
    </source>
</reference>
<dbReference type="AlphaFoldDB" id="A0A0H2QYV6"/>
<protein>
    <submittedName>
        <fullName evidence="2">Uncharacterized protein</fullName>
    </submittedName>
</protein>
<proteinExistence type="predicted"/>
<feature type="region of interest" description="Disordered" evidence="1">
    <location>
        <begin position="59"/>
        <end position="82"/>
    </location>
</feature>